<keyword evidence="6" id="KW-1185">Reference proteome</keyword>
<keyword evidence="3" id="KW-0804">Transcription</keyword>
<evidence type="ECO:0000256" key="4">
    <source>
        <dbReference type="SAM" id="Phobius"/>
    </source>
</evidence>
<keyword evidence="2" id="KW-0805">Transcription regulation</keyword>
<organism evidence="5 6">
    <name type="scientific">Xenoophorus captivus</name>
    <dbReference type="NCBI Taxonomy" id="1517983"/>
    <lineage>
        <taxon>Eukaryota</taxon>
        <taxon>Metazoa</taxon>
        <taxon>Chordata</taxon>
        <taxon>Craniata</taxon>
        <taxon>Vertebrata</taxon>
        <taxon>Euteleostomi</taxon>
        <taxon>Actinopterygii</taxon>
        <taxon>Neopterygii</taxon>
        <taxon>Teleostei</taxon>
        <taxon>Neoteleostei</taxon>
        <taxon>Acanthomorphata</taxon>
        <taxon>Ovalentaria</taxon>
        <taxon>Atherinomorphae</taxon>
        <taxon>Cyprinodontiformes</taxon>
        <taxon>Goodeidae</taxon>
        <taxon>Xenoophorus</taxon>
    </lineage>
</organism>
<evidence type="ECO:0000313" key="6">
    <source>
        <dbReference type="Proteomes" id="UP001434883"/>
    </source>
</evidence>
<evidence type="ECO:0000256" key="1">
    <source>
        <dbReference type="ARBA" id="ARBA00007682"/>
    </source>
</evidence>
<keyword evidence="4" id="KW-1133">Transmembrane helix</keyword>
<keyword evidence="4" id="KW-0812">Transmembrane</keyword>
<dbReference type="InterPro" id="IPR038635">
    <property type="entry name" value="CCR4-NOT_su2/3/5_C_sf"/>
</dbReference>
<dbReference type="EMBL" id="JAHRIN010053075">
    <property type="protein sequence ID" value="MEQ2210384.1"/>
    <property type="molecule type" value="Genomic_DNA"/>
</dbReference>
<evidence type="ECO:0000313" key="5">
    <source>
        <dbReference type="EMBL" id="MEQ2210384.1"/>
    </source>
</evidence>
<gene>
    <name evidence="5" type="ORF">XENOCAPTIV_012695</name>
</gene>
<dbReference type="Gene3D" id="2.30.30.1020">
    <property type="entry name" value="CCR4-NOT complex subunit 2/3/5, C-terminal domain"/>
    <property type="match status" value="1"/>
</dbReference>
<proteinExistence type="inferred from homology"/>
<reference evidence="5 6" key="1">
    <citation type="submission" date="2021-06" db="EMBL/GenBank/DDBJ databases">
        <authorList>
            <person name="Palmer J.M."/>
        </authorList>
    </citation>
    <scope>NUCLEOTIDE SEQUENCE [LARGE SCALE GENOMIC DNA]</scope>
    <source>
        <strain evidence="5 6">XC_2019</strain>
        <tissue evidence="5">Muscle</tissue>
    </source>
</reference>
<sequence length="139" mass="15763">MVTDQFGMIGLLTFIRAAETDPGMVHLALGSDLTTLGLNLNSPENLYPKFASPWASAPCRPQDIDFHVPSEYLTNIHIRDKVQIKNASYSLFKTKLVSYRHLLKRFPFKRIMIGFFDDITFLFCTILVAVSSHQVVSVR</sequence>
<dbReference type="PANTHER" id="PTHR23326">
    <property type="entry name" value="CCR4 NOT-RELATED"/>
    <property type="match status" value="1"/>
</dbReference>
<evidence type="ECO:0000256" key="3">
    <source>
        <dbReference type="ARBA" id="ARBA00023163"/>
    </source>
</evidence>
<dbReference type="Proteomes" id="UP001434883">
    <property type="component" value="Unassembled WGS sequence"/>
</dbReference>
<comment type="similarity">
    <text evidence="1">Belongs to the CNOT2/3/5 family.</text>
</comment>
<dbReference type="InterPro" id="IPR040168">
    <property type="entry name" value="Not2/3/5"/>
</dbReference>
<evidence type="ECO:0000256" key="2">
    <source>
        <dbReference type="ARBA" id="ARBA00023015"/>
    </source>
</evidence>
<keyword evidence="4" id="KW-0472">Membrane</keyword>
<protein>
    <submittedName>
        <fullName evidence="5">Uncharacterized protein</fullName>
    </submittedName>
</protein>
<comment type="caution">
    <text evidence="5">The sequence shown here is derived from an EMBL/GenBank/DDBJ whole genome shotgun (WGS) entry which is preliminary data.</text>
</comment>
<accession>A0ABV0RQC7</accession>
<feature type="transmembrane region" description="Helical" evidence="4">
    <location>
        <begin position="111"/>
        <end position="130"/>
    </location>
</feature>
<name>A0ABV0RQC7_9TELE</name>